<dbReference type="Proteomes" id="UP001518976">
    <property type="component" value="Unassembled WGS sequence"/>
</dbReference>
<proteinExistence type="predicted"/>
<keyword evidence="3" id="KW-1185">Reference proteome</keyword>
<dbReference type="EMBL" id="JAFFZN010000021">
    <property type="protein sequence ID" value="MBO8188067.1"/>
    <property type="molecule type" value="Genomic_DNA"/>
</dbReference>
<evidence type="ECO:0000313" key="2">
    <source>
        <dbReference type="EMBL" id="MBO8188067.1"/>
    </source>
</evidence>
<gene>
    <name evidence="2" type="ORF">JW592_21740</name>
</gene>
<dbReference type="InterPro" id="IPR036388">
    <property type="entry name" value="WH-like_DNA-bd_sf"/>
</dbReference>
<evidence type="ECO:0000313" key="3">
    <source>
        <dbReference type="Proteomes" id="UP001518976"/>
    </source>
</evidence>
<organism evidence="2 3">
    <name type="scientific">Streptomyces spirodelae</name>
    <dbReference type="NCBI Taxonomy" id="2812904"/>
    <lineage>
        <taxon>Bacteria</taxon>
        <taxon>Bacillati</taxon>
        <taxon>Actinomycetota</taxon>
        <taxon>Actinomycetes</taxon>
        <taxon>Kitasatosporales</taxon>
        <taxon>Streptomycetaceae</taxon>
        <taxon>Streptomyces</taxon>
    </lineage>
</organism>
<accession>A0ABS3WY71</accession>
<dbReference type="Gene3D" id="1.10.10.10">
    <property type="entry name" value="Winged helix-like DNA-binding domain superfamily/Winged helix DNA-binding domain"/>
    <property type="match status" value="1"/>
</dbReference>
<dbReference type="RefSeq" id="WP_209266874.1">
    <property type="nucleotide sequence ID" value="NZ_JAFFZN010000021.1"/>
</dbReference>
<protein>
    <recommendedName>
        <fullName evidence="4">GntR family transcriptional regulator</fullName>
    </recommendedName>
</protein>
<name>A0ABS3WY71_9ACTN</name>
<feature type="region of interest" description="Disordered" evidence="1">
    <location>
        <begin position="77"/>
        <end position="98"/>
    </location>
</feature>
<comment type="caution">
    <text evidence="2">The sequence shown here is derived from an EMBL/GenBank/DDBJ whole genome shotgun (WGS) entry which is preliminary data.</text>
</comment>
<evidence type="ECO:0000256" key="1">
    <source>
        <dbReference type="SAM" id="MobiDB-lite"/>
    </source>
</evidence>
<sequence length="98" mass="10702">MCAARHRHVRDHALGVHTSHRVGELREKVRAAVRELTRATRPQAPTVERIAQHTGLAGDDVRTGLEAMNNCCVMGRHRSAGPGHHTVRAHATGRVLPA</sequence>
<evidence type="ECO:0008006" key="4">
    <source>
        <dbReference type="Google" id="ProtNLM"/>
    </source>
</evidence>
<reference evidence="2 3" key="1">
    <citation type="submission" date="2021-02" db="EMBL/GenBank/DDBJ databases">
        <title>Streptomyces spirodelae sp. nov., isolated from duckweed.</title>
        <authorList>
            <person name="Saimee Y."/>
            <person name="Duangmal K."/>
        </authorList>
    </citation>
    <scope>NUCLEOTIDE SEQUENCE [LARGE SCALE GENOMIC DNA]</scope>
    <source>
        <strain evidence="2 3">DW4-2</strain>
    </source>
</reference>